<evidence type="ECO:0000313" key="2">
    <source>
        <dbReference type="Proteomes" id="UP001276840"/>
    </source>
</evidence>
<evidence type="ECO:0000313" key="1">
    <source>
        <dbReference type="EMBL" id="MDX8523257.1"/>
    </source>
</evidence>
<dbReference type="Proteomes" id="UP001276840">
    <property type="component" value="Unassembled WGS sequence"/>
</dbReference>
<proteinExistence type="predicted"/>
<gene>
    <name evidence="1" type="ORF">RFM68_01955</name>
</gene>
<sequence>MIKSISCFEQGWHPMTSLRLLKTPFLATMAILALTQVSYADSCSALRSQMLSGGRGAASPRLAQLRRQLAAIQGIERQRRCTASSAAGGFFNACADLARNRA</sequence>
<accession>A0ABU4ZF02</accession>
<dbReference type="EMBL" id="JAVIJF010000001">
    <property type="protein sequence ID" value="MDX8523257.1"/>
    <property type="molecule type" value="Genomic_DNA"/>
</dbReference>
<comment type="caution">
    <text evidence="1">The sequence shown here is derived from an EMBL/GenBank/DDBJ whole genome shotgun (WGS) entry which is preliminary data.</text>
</comment>
<organism evidence="1 2">
    <name type="scientific">Mesorhizobium montanum</name>
    <dbReference type="NCBI Taxonomy" id="3072323"/>
    <lineage>
        <taxon>Bacteria</taxon>
        <taxon>Pseudomonadati</taxon>
        <taxon>Pseudomonadota</taxon>
        <taxon>Alphaproteobacteria</taxon>
        <taxon>Hyphomicrobiales</taxon>
        <taxon>Phyllobacteriaceae</taxon>
        <taxon>Mesorhizobium</taxon>
    </lineage>
</organism>
<reference evidence="1 2" key="1">
    <citation type="submission" date="2023-08" db="EMBL/GenBank/DDBJ databases">
        <title>Implementing the SeqCode for naming new Mesorhizobium species isolated from Vachellia karroo root nodules.</title>
        <authorList>
            <person name="Van Lill M."/>
        </authorList>
    </citation>
    <scope>NUCLEOTIDE SEQUENCE [LARGE SCALE GENOMIC DNA]</scope>
    <source>
        <strain evidence="1 2">MSK 1335</strain>
    </source>
</reference>
<keyword evidence="2" id="KW-1185">Reference proteome</keyword>
<dbReference type="RefSeq" id="WP_320230959.1">
    <property type="nucleotide sequence ID" value="NZ_JAVIJF010000001.1"/>
</dbReference>
<name>A0ABU4ZF02_9HYPH</name>
<protein>
    <submittedName>
        <fullName evidence="1">Uncharacterized protein</fullName>
    </submittedName>
</protein>